<keyword evidence="3" id="KW-1185">Reference proteome</keyword>
<dbReference type="AlphaFoldDB" id="M2QW63"/>
<dbReference type="Proteomes" id="UP000016930">
    <property type="component" value="Unassembled WGS sequence"/>
</dbReference>
<name>M2QW63_CERS8</name>
<sequence>MQGGPSQAQHPGRTRPLPLPKYWHHPAAQRAGRRGHPQPPARMYRIAEHLHLQPAYPRALQGRDTQVTTGKSTSMTRFPPRTTPPLRQLHSTDNEKKHVTQMRGLLQGLLPPSLLGKQRCEYSLTDAKHPSPRSACINRNNHSRVLITFLQAVAILAPLTPSAIGRTSFLRHSSKYSSSMYKTLPPSGTTKGIDCNTIATTSRSSTRSPSAKDYAVPETGSIIQFRLDSRACPSSLEQHHLVEDGPGPVSTMVEASPRDTHVHEPSGMGTLCGGRTLPIFTLLCCYDVMALYLEADSMFDNDLLSCTSPVSVRPVDGSSLEGIIQAVDALVKHMRLLRSQTYARHALHAYNRPFTPNYAHVLRPPGRARMKKPVAEASSELFFVMLCQTPPLHGQLLDLSRRYTQNASTPTPWDTRRRDHPHCRASWTNHDNPNIIGGCPYAEGGLTLGRYLGGAGEFAKV</sequence>
<gene>
    <name evidence="2" type="ORF">CERSUDRAFT_74345</name>
</gene>
<feature type="compositionally biased region" description="Polar residues" evidence="1">
    <location>
        <begin position="63"/>
        <end position="75"/>
    </location>
</feature>
<proteinExistence type="predicted"/>
<evidence type="ECO:0000256" key="1">
    <source>
        <dbReference type="SAM" id="MobiDB-lite"/>
    </source>
</evidence>
<dbReference type="EMBL" id="KB445798">
    <property type="protein sequence ID" value="EMD36345.1"/>
    <property type="molecule type" value="Genomic_DNA"/>
</dbReference>
<dbReference type="HOGENOM" id="CLU_593112_0_0_1"/>
<feature type="region of interest" description="Disordered" evidence="1">
    <location>
        <begin position="1"/>
        <end position="21"/>
    </location>
</feature>
<feature type="compositionally biased region" description="Low complexity" evidence="1">
    <location>
        <begin position="76"/>
        <end position="87"/>
    </location>
</feature>
<evidence type="ECO:0000313" key="3">
    <source>
        <dbReference type="Proteomes" id="UP000016930"/>
    </source>
</evidence>
<protein>
    <submittedName>
        <fullName evidence="2">Uncharacterized protein</fullName>
    </submittedName>
</protein>
<organism evidence="2 3">
    <name type="scientific">Ceriporiopsis subvermispora (strain B)</name>
    <name type="common">White-rot fungus</name>
    <name type="synonym">Gelatoporia subvermispora</name>
    <dbReference type="NCBI Taxonomy" id="914234"/>
    <lineage>
        <taxon>Eukaryota</taxon>
        <taxon>Fungi</taxon>
        <taxon>Dikarya</taxon>
        <taxon>Basidiomycota</taxon>
        <taxon>Agaricomycotina</taxon>
        <taxon>Agaricomycetes</taxon>
        <taxon>Polyporales</taxon>
        <taxon>Gelatoporiaceae</taxon>
        <taxon>Gelatoporia</taxon>
    </lineage>
</organism>
<reference evidence="2 3" key="1">
    <citation type="journal article" date="2012" name="Proc. Natl. Acad. Sci. U.S.A.">
        <title>Comparative genomics of Ceriporiopsis subvermispora and Phanerochaete chrysosporium provide insight into selective ligninolysis.</title>
        <authorList>
            <person name="Fernandez-Fueyo E."/>
            <person name="Ruiz-Duenas F.J."/>
            <person name="Ferreira P."/>
            <person name="Floudas D."/>
            <person name="Hibbett D.S."/>
            <person name="Canessa P."/>
            <person name="Larrondo L.F."/>
            <person name="James T.Y."/>
            <person name="Seelenfreund D."/>
            <person name="Lobos S."/>
            <person name="Polanco R."/>
            <person name="Tello M."/>
            <person name="Honda Y."/>
            <person name="Watanabe T."/>
            <person name="Watanabe T."/>
            <person name="Ryu J.S."/>
            <person name="Kubicek C.P."/>
            <person name="Schmoll M."/>
            <person name="Gaskell J."/>
            <person name="Hammel K.E."/>
            <person name="St John F.J."/>
            <person name="Vanden Wymelenberg A."/>
            <person name="Sabat G."/>
            <person name="Splinter BonDurant S."/>
            <person name="Syed K."/>
            <person name="Yadav J.S."/>
            <person name="Doddapaneni H."/>
            <person name="Subramanian V."/>
            <person name="Lavin J.L."/>
            <person name="Oguiza J.A."/>
            <person name="Perez G."/>
            <person name="Pisabarro A.G."/>
            <person name="Ramirez L."/>
            <person name="Santoyo F."/>
            <person name="Master E."/>
            <person name="Coutinho P.M."/>
            <person name="Henrissat B."/>
            <person name="Lombard V."/>
            <person name="Magnuson J.K."/>
            <person name="Kuees U."/>
            <person name="Hori C."/>
            <person name="Igarashi K."/>
            <person name="Samejima M."/>
            <person name="Held B.W."/>
            <person name="Barry K.W."/>
            <person name="LaButti K.M."/>
            <person name="Lapidus A."/>
            <person name="Lindquist E.A."/>
            <person name="Lucas S.M."/>
            <person name="Riley R."/>
            <person name="Salamov A.A."/>
            <person name="Hoffmeister D."/>
            <person name="Schwenk D."/>
            <person name="Hadar Y."/>
            <person name="Yarden O."/>
            <person name="de Vries R.P."/>
            <person name="Wiebenga A."/>
            <person name="Stenlid J."/>
            <person name="Eastwood D."/>
            <person name="Grigoriev I.V."/>
            <person name="Berka R.M."/>
            <person name="Blanchette R.A."/>
            <person name="Kersten P."/>
            <person name="Martinez A.T."/>
            <person name="Vicuna R."/>
            <person name="Cullen D."/>
        </authorList>
    </citation>
    <scope>NUCLEOTIDE SEQUENCE [LARGE SCALE GENOMIC DNA]</scope>
    <source>
        <strain evidence="2 3">B</strain>
    </source>
</reference>
<feature type="region of interest" description="Disordered" evidence="1">
    <location>
        <begin position="55"/>
        <end position="96"/>
    </location>
</feature>
<evidence type="ECO:0000313" key="2">
    <source>
        <dbReference type="EMBL" id="EMD36345.1"/>
    </source>
</evidence>
<accession>M2QW63</accession>